<gene>
    <name evidence="2" type="ORF">EV678_2962</name>
</gene>
<keyword evidence="1" id="KW-0732">Signal</keyword>
<evidence type="ECO:0000313" key="3">
    <source>
        <dbReference type="Proteomes" id="UP000292136"/>
    </source>
</evidence>
<feature type="signal peptide" evidence="1">
    <location>
        <begin position="1"/>
        <end position="22"/>
    </location>
</feature>
<feature type="chain" id="PRO_5047546717" evidence="1">
    <location>
        <begin position="23"/>
        <end position="143"/>
    </location>
</feature>
<organism evidence="2 3">
    <name type="scientific">Azospira oryzae</name>
    <dbReference type="NCBI Taxonomy" id="146939"/>
    <lineage>
        <taxon>Bacteria</taxon>
        <taxon>Pseudomonadati</taxon>
        <taxon>Pseudomonadota</taxon>
        <taxon>Betaproteobacteria</taxon>
        <taxon>Rhodocyclales</taxon>
        <taxon>Rhodocyclaceae</taxon>
        <taxon>Azospira</taxon>
    </lineage>
</organism>
<reference evidence="2 3" key="1">
    <citation type="submission" date="2019-02" db="EMBL/GenBank/DDBJ databases">
        <title>Genomic Encyclopedia of Type Strains, Phase IV (KMG-IV): sequencing the most valuable type-strain genomes for metagenomic binning, comparative biology and taxonomic classification.</title>
        <authorList>
            <person name="Goeker M."/>
        </authorList>
    </citation>
    <scope>NUCLEOTIDE SEQUENCE [LARGE SCALE GENOMIC DNA]</scope>
    <source>
        <strain evidence="2 3">DSM 21223</strain>
    </source>
</reference>
<name>A0ABY0IKT4_9RHOO</name>
<proteinExistence type="predicted"/>
<dbReference type="EMBL" id="SHKM01000003">
    <property type="protein sequence ID" value="RZT75775.1"/>
    <property type="molecule type" value="Genomic_DNA"/>
</dbReference>
<comment type="caution">
    <text evidence="2">The sequence shown here is derived from an EMBL/GenBank/DDBJ whole genome shotgun (WGS) entry which is preliminary data.</text>
</comment>
<evidence type="ECO:0000256" key="1">
    <source>
        <dbReference type="SAM" id="SignalP"/>
    </source>
</evidence>
<sequence>MKRKGRWATGLILAAVQLAAQAGGMYRCGNTFSDKPCPDGRELKHYASGTIHQDGGGPKELGAQLCRDRFVEHFRIENPESVRIHQVSGGQSDIIAYGASRQTTARTFQVEVMVRNAYGVFLGPEIYRCHTTDDGRRLLRYAR</sequence>
<protein>
    <submittedName>
        <fullName evidence="2">Uncharacterized protein</fullName>
    </submittedName>
</protein>
<accession>A0ABY0IKT4</accession>
<dbReference type="Proteomes" id="UP000292136">
    <property type="component" value="Unassembled WGS sequence"/>
</dbReference>
<evidence type="ECO:0000313" key="2">
    <source>
        <dbReference type="EMBL" id="RZT75775.1"/>
    </source>
</evidence>
<keyword evidence="3" id="KW-1185">Reference proteome</keyword>